<dbReference type="KEGG" id="sper:EW093_05050"/>
<organism evidence="1 2">
    <name type="scientific">Thiospirochaeta perfilievii</name>
    <dbReference type="NCBI Taxonomy" id="252967"/>
    <lineage>
        <taxon>Bacteria</taxon>
        <taxon>Pseudomonadati</taxon>
        <taxon>Spirochaetota</taxon>
        <taxon>Spirochaetia</taxon>
        <taxon>Spirochaetales</taxon>
        <taxon>Spirochaetaceae</taxon>
        <taxon>Thiospirochaeta</taxon>
    </lineage>
</organism>
<sequence>MSDTKCDELEEFIEDNFEGEKNKLLKIICLYKRVGYFEKFDHLDVDDVLTDVLKDLRVKVIAE</sequence>
<gene>
    <name evidence="1" type="ORF">EW093_05050</name>
</gene>
<accession>A0A5C1QD10</accession>
<dbReference type="RefSeq" id="WP_149567349.1">
    <property type="nucleotide sequence ID" value="NZ_CP035807.1"/>
</dbReference>
<name>A0A5C1QD10_9SPIO</name>
<reference evidence="1 2" key="1">
    <citation type="submission" date="2019-02" db="EMBL/GenBank/DDBJ databases">
        <authorList>
            <person name="Fomenkov A."/>
            <person name="Dubinina G."/>
            <person name="Grabovich M."/>
            <person name="Vincze T."/>
            <person name="Roberts R.J."/>
        </authorList>
    </citation>
    <scope>NUCLEOTIDE SEQUENCE [LARGE SCALE GENOMIC DNA]</scope>
    <source>
        <strain evidence="1 2">P</strain>
    </source>
</reference>
<evidence type="ECO:0000313" key="1">
    <source>
        <dbReference type="EMBL" id="QEN04092.1"/>
    </source>
</evidence>
<keyword evidence="2" id="KW-1185">Reference proteome</keyword>
<dbReference type="EMBL" id="CP035807">
    <property type="protein sequence ID" value="QEN04092.1"/>
    <property type="molecule type" value="Genomic_DNA"/>
</dbReference>
<reference evidence="1 2" key="2">
    <citation type="submission" date="2019-09" db="EMBL/GenBank/DDBJ databases">
        <title>Complete Genome Sequence and Methylome Analysis of free living Spirochaetas.</title>
        <authorList>
            <person name="Leshcheva N."/>
            <person name="Mikheeva N."/>
        </authorList>
    </citation>
    <scope>NUCLEOTIDE SEQUENCE [LARGE SCALE GENOMIC DNA]</scope>
    <source>
        <strain evidence="1 2">P</strain>
    </source>
</reference>
<proteinExistence type="predicted"/>
<dbReference type="AlphaFoldDB" id="A0A5C1QD10"/>
<protein>
    <submittedName>
        <fullName evidence="1">Uncharacterized protein</fullName>
    </submittedName>
</protein>
<evidence type="ECO:0000313" key="2">
    <source>
        <dbReference type="Proteomes" id="UP000323824"/>
    </source>
</evidence>
<dbReference type="Proteomes" id="UP000323824">
    <property type="component" value="Chromosome"/>
</dbReference>